<accession>A0A839SB11</accession>
<sequence length="193" mass="22262">MRNGIYASESPNFDPAYIKIGDPSLINYRKSLDARNPPGGKLSEYVPFYLGPRSPMLYQIALGYEDITKYPQEDIVYIISSFDQVKSHNLVYFFTDGNARSETTTAYVTEADFALLDWETIYNTYWKSDETDLLRKQKKQSELLIKHHLPVSCIDYIGVFNNTAKQNVLHLLKEVDLNIPIKVSPTKLYYDNL</sequence>
<comment type="caution">
    <text evidence="6">Lacks conserved residue(s) required for the propagation of feature annotation.</text>
</comment>
<evidence type="ECO:0000256" key="1">
    <source>
        <dbReference type="ARBA" id="ARBA00022649"/>
    </source>
</evidence>
<name>A0A839SB11_9SPHI</name>
<evidence type="ECO:0000256" key="3">
    <source>
        <dbReference type="ARBA" id="ARBA00022679"/>
    </source>
</evidence>
<dbReference type="PROSITE" id="PS52018">
    <property type="entry name" value="DART"/>
    <property type="match status" value="1"/>
</dbReference>
<keyword evidence="5 6" id="KW-0238">DNA-binding</keyword>
<evidence type="ECO:0000313" key="9">
    <source>
        <dbReference type="Proteomes" id="UP000539265"/>
    </source>
</evidence>
<dbReference type="GO" id="GO:0003677">
    <property type="term" value="F:DNA binding"/>
    <property type="evidence" value="ECO:0007669"/>
    <property type="project" value="UniProtKB-UniRule"/>
</dbReference>
<feature type="domain" description="DarT" evidence="7">
    <location>
        <begin position="1"/>
        <end position="189"/>
    </location>
</feature>
<dbReference type="RefSeq" id="WP_157750762.1">
    <property type="nucleotide sequence ID" value="NZ_AP017313.1"/>
</dbReference>
<keyword evidence="2" id="KW-0328">Glycosyltransferase</keyword>
<evidence type="ECO:0000256" key="5">
    <source>
        <dbReference type="ARBA" id="ARBA00023125"/>
    </source>
</evidence>
<dbReference type="OrthoDB" id="9813972at2"/>
<reference evidence="8" key="1">
    <citation type="submission" date="2020-08" db="EMBL/GenBank/DDBJ databases">
        <title>Genomic Encyclopedia of Type Strains, Phase III (KMG-III): the genomes of soil and plant-associated and newly described type strains.</title>
        <authorList>
            <person name="Whitman W."/>
        </authorList>
    </citation>
    <scope>NUCLEOTIDE SEQUENCE [LARGE SCALE GENOMIC DNA]</scope>
    <source>
        <strain evidence="8">CECT 8628</strain>
    </source>
</reference>
<evidence type="ECO:0000256" key="6">
    <source>
        <dbReference type="PROSITE-ProRule" id="PRU01362"/>
    </source>
</evidence>
<dbReference type="Pfam" id="PF14487">
    <property type="entry name" value="DarT"/>
    <property type="match status" value="1"/>
</dbReference>
<evidence type="ECO:0000256" key="4">
    <source>
        <dbReference type="ARBA" id="ARBA00022695"/>
    </source>
</evidence>
<dbReference type="AlphaFoldDB" id="A0A839SB11"/>
<evidence type="ECO:0000259" key="7">
    <source>
        <dbReference type="PROSITE" id="PS52018"/>
    </source>
</evidence>
<dbReference type="Proteomes" id="UP000539265">
    <property type="component" value="Unassembled WGS sequence"/>
</dbReference>
<comment type="caution">
    <text evidence="8">The sequence shown here is derived from an EMBL/GenBank/DDBJ whole genome shotgun (WGS) entry which is preliminary data.</text>
</comment>
<gene>
    <name evidence="8" type="ORF">FHS11_000952</name>
</gene>
<dbReference type="GO" id="GO:0016757">
    <property type="term" value="F:glycosyltransferase activity"/>
    <property type="evidence" value="ECO:0007669"/>
    <property type="project" value="UniProtKB-KW"/>
</dbReference>
<evidence type="ECO:0000256" key="2">
    <source>
        <dbReference type="ARBA" id="ARBA00022676"/>
    </source>
</evidence>
<keyword evidence="4" id="KW-0548">Nucleotidyltransferase</keyword>
<dbReference type="GO" id="GO:0016779">
    <property type="term" value="F:nucleotidyltransferase activity"/>
    <property type="evidence" value="ECO:0007669"/>
    <property type="project" value="UniProtKB-KW"/>
</dbReference>
<keyword evidence="1 6" id="KW-1277">Toxin-antitoxin system</keyword>
<proteinExistence type="inferred from homology"/>
<comment type="similarity">
    <text evidence="6">Belongs to the DarT ADP-ribosyltransferase family.</text>
</comment>
<dbReference type="InterPro" id="IPR029494">
    <property type="entry name" value="DarT"/>
</dbReference>
<evidence type="ECO:0000313" key="8">
    <source>
        <dbReference type="EMBL" id="MBB3054542.1"/>
    </source>
</evidence>
<protein>
    <recommendedName>
        <fullName evidence="7">DarT domain-containing protein</fullName>
    </recommendedName>
</protein>
<organism evidence="8 9">
    <name type="scientific">Mucilaginibacter gotjawali</name>
    <dbReference type="NCBI Taxonomy" id="1550579"/>
    <lineage>
        <taxon>Bacteria</taxon>
        <taxon>Pseudomonadati</taxon>
        <taxon>Bacteroidota</taxon>
        <taxon>Sphingobacteriia</taxon>
        <taxon>Sphingobacteriales</taxon>
        <taxon>Sphingobacteriaceae</taxon>
        <taxon>Mucilaginibacter</taxon>
    </lineage>
</organism>
<dbReference type="EMBL" id="JACHWX010000002">
    <property type="protein sequence ID" value="MBB3054542.1"/>
    <property type="molecule type" value="Genomic_DNA"/>
</dbReference>
<keyword evidence="3" id="KW-0808">Transferase</keyword>
<keyword evidence="9" id="KW-1185">Reference proteome</keyword>